<dbReference type="HAMAP" id="MF_00374">
    <property type="entry name" value="Ribosomal_uL29"/>
    <property type="match status" value="1"/>
</dbReference>
<accession>A0A1J5ITJ1</accession>
<name>A0A1J5ITJ1_9BACT</name>
<reference evidence="6" key="1">
    <citation type="journal article" date="2016" name="Environ. Microbiol.">
        <title>Genomic resolution of a cold subsurface aquifer community provides metabolic insights for novel microbes adapted to high CO concentrations.</title>
        <authorList>
            <person name="Probst A.J."/>
            <person name="Castelle C.J."/>
            <person name="Singh A."/>
            <person name="Brown C.T."/>
            <person name="Anantharaman K."/>
            <person name="Sharon I."/>
            <person name="Hug L.A."/>
            <person name="Burstein D."/>
            <person name="Emerson J.B."/>
            <person name="Thomas B.C."/>
            <person name="Banfield J.F."/>
        </authorList>
    </citation>
    <scope>NUCLEOTIDE SEQUENCE [LARGE SCALE GENOMIC DNA]</scope>
    <source>
        <strain evidence="6">CG2_30_54_11</strain>
    </source>
</reference>
<evidence type="ECO:0000256" key="4">
    <source>
        <dbReference type="ARBA" id="ARBA00035204"/>
    </source>
</evidence>
<evidence type="ECO:0000313" key="7">
    <source>
        <dbReference type="Proteomes" id="UP000183245"/>
    </source>
</evidence>
<dbReference type="SUPFAM" id="SSF46561">
    <property type="entry name" value="Ribosomal protein L29 (L29p)"/>
    <property type="match status" value="1"/>
</dbReference>
<comment type="caution">
    <text evidence="6">The sequence shown here is derived from an EMBL/GenBank/DDBJ whole genome shotgun (WGS) entry which is preliminary data.</text>
</comment>
<dbReference type="GO" id="GO:0005840">
    <property type="term" value="C:ribosome"/>
    <property type="evidence" value="ECO:0007669"/>
    <property type="project" value="UniProtKB-KW"/>
</dbReference>
<keyword evidence="2 5" id="KW-0689">Ribosomal protein</keyword>
<evidence type="ECO:0000256" key="5">
    <source>
        <dbReference type="HAMAP-Rule" id="MF_00374"/>
    </source>
</evidence>
<dbReference type="GO" id="GO:1990904">
    <property type="term" value="C:ribonucleoprotein complex"/>
    <property type="evidence" value="ECO:0007669"/>
    <property type="project" value="UniProtKB-KW"/>
</dbReference>
<dbReference type="InterPro" id="IPR036049">
    <property type="entry name" value="Ribosomal_uL29_sf"/>
</dbReference>
<proteinExistence type="inferred from homology"/>
<dbReference type="Gene3D" id="1.10.287.310">
    <property type="match status" value="1"/>
</dbReference>
<dbReference type="NCBIfam" id="TIGR00012">
    <property type="entry name" value="L29"/>
    <property type="match status" value="1"/>
</dbReference>
<dbReference type="GO" id="GO:0003735">
    <property type="term" value="F:structural constituent of ribosome"/>
    <property type="evidence" value="ECO:0007669"/>
    <property type="project" value="InterPro"/>
</dbReference>
<sequence>MKAKELRQKNQVELQELLKQTKKEYVEVTFQQAIRKLKAHTDIPKKRKLIAQIQTLLKEQQ</sequence>
<protein>
    <recommendedName>
        <fullName evidence="4 5">Large ribosomal subunit protein uL29</fullName>
    </recommendedName>
</protein>
<dbReference type="AlphaFoldDB" id="A0A1J5ITJ1"/>
<evidence type="ECO:0000256" key="1">
    <source>
        <dbReference type="ARBA" id="ARBA00009254"/>
    </source>
</evidence>
<dbReference type="Pfam" id="PF00831">
    <property type="entry name" value="Ribosomal_L29"/>
    <property type="match status" value="1"/>
</dbReference>
<evidence type="ECO:0000256" key="2">
    <source>
        <dbReference type="ARBA" id="ARBA00022980"/>
    </source>
</evidence>
<organism evidence="6 7">
    <name type="scientific">Candidatus Wirthbacteria bacterium CG2_30_54_11</name>
    <dbReference type="NCBI Taxonomy" id="1817892"/>
    <lineage>
        <taxon>Bacteria</taxon>
        <taxon>Candidatus Wirthbacteria</taxon>
    </lineage>
</organism>
<dbReference type="InterPro" id="IPR001854">
    <property type="entry name" value="Ribosomal_uL29"/>
</dbReference>
<keyword evidence="3 5" id="KW-0687">Ribonucleoprotein</keyword>
<evidence type="ECO:0000256" key="3">
    <source>
        <dbReference type="ARBA" id="ARBA00023274"/>
    </source>
</evidence>
<dbReference type="STRING" id="1817892.AUK40_00040"/>
<dbReference type="Proteomes" id="UP000183245">
    <property type="component" value="Unassembled WGS sequence"/>
</dbReference>
<gene>
    <name evidence="5" type="primary">rpmC</name>
    <name evidence="6" type="ORF">AUK40_00040</name>
</gene>
<evidence type="ECO:0000313" key="6">
    <source>
        <dbReference type="EMBL" id="OIQ00550.1"/>
    </source>
</evidence>
<dbReference type="EMBL" id="MNZT01000001">
    <property type="protein sequence ID" value="OIQ00550.1"/>
    <property type="molecule type" value="Genomic_DNA"/>
</dbReference>
<comment type="similarity">
    <text evidence="1 5">Belongs to the universal ribosomal protein uL29 family.</text>
</comment>
<dbReference type="GO" id="GO:0006412">
    <property type="term" value="P:translation"/>
    <property type="evidence" value="ECO:0007669"/>
    <property type="project" value="UniProtKB-UniRule"/>
</dbReference>